<keyword evidence="1" id="KW-0472">Membrane</keyword>
<dbReference type="GeneID" id="24138455"/>
<organism evidence="2 3">
    <name type="scientific">Saprolegnia parasitica (strain CBS 223.65)</name>
    <dbReference type="NCBI Taxonomy" id="695850"/>
    <lineage>
        <taxon>Eukaryota</taxon>
        <taxon>Sar</taxon>
        <taxon>Stramenopiles</taxon>
        <taxon>Oomycota</taxon>
        <taxon>Saprolegniomycetes</taxon>
        <taxon>Saprolegniales</taxon>
        <taxon>Saprolegniaceae</taxon>
        <taxon>Saprolegnia</taxon>
    </lineage>
</organism>
<dbReference type="RefSeq" id="XP_012211592.1">
    <property type="nucleotide sequence ID" value="XM_012356202.1"/>
</dbReference>
<dbReference type="VEuPathDB" id="FungiDB:SPRG_16868"/>
<keyword evidence="3" id="KW-1185">Reference proteome</keyword>
<dbReference type="KEGG" id="spar:SPRG_16868"/>
<gene>
    <name evidence="2" type="ORF">SPRG_16868</name>
</gene>
<keyword evidence="1" id="KW-0812">Transmembrane</keyword>
<sequence length="143" mass="16269">MSTWTGLVAIIVLGSSLFLIVVAPYFIAKMQPALPVDCGDINAPHAKRLAKQHIKRLWRTYFYHSDRYCRHTQSFTFICLLSNAVSVAEIVRDLASIFIMLGVTAHAWYGCGHAVSQKRADHEREQWEKHLDAIRAVKRSTTK</sequence>
<evidence type="ECO:0000256" key="1">
    <source>
        <dbReference type="SAM" id="Phobius"/>
    </source>
</evidence>
<evidence type="ECO:0000313" key="3">
    <source>
        <dbReference type="Proteomes" id="UP000030745"/>
    </source>
</evidence>
<dbReference type="EMBL" id="KK583587">
    <property type="protein sequence ID" value="KDO17703.1"/>
    <property type="molecule type" value="Genomic_DNA"/>
</dbReference>
<reference evidence="2 3" key="1">
    <citation type="journal article" date="2013" name="PLoS Genet.">
        <title>Distinctive expansion of potential virulence genes in the genome of the oomycete fish pathogen Saprolegnia parasitica.</title>
        <authorList>
            <person name="Jiang R.H."/>
            <person name="de Bruijn I."/>
            <person name="Haas B.J."/>
            <person name="Belmonte R."/>
            <person name="Lobach L."/>
            <person name="Christie J."/>
            <person name="van den Ackerveken G."/>
            <person name="Bottin A."/>
            <person name="Bulone V."/>
            <person name="Diaz-Moreno S.M."/>
            <person name="Dumas B."/>
            <person name="Fan L."/>
            <person name="Gaulin E."/>
            <person name="Govers F."/>
            <person name="Grenville-Briggs L.J."/>
            <person name="Horner N.R."/>
            <person name="Levin J.Z."/>
            <person name="Mammella M."/>
            <person name="Meijer H.J."/>
            <person name="Morris P."/>
            <person name="Nusbaum C."/>
            <person name="Oome S."/>
            <person name="Phillips A.J."/>
            <person name="van Rooyen D."/>
            <person name="Rzeszutek E."/>
            <person name="Saraiva M."/>
            <person name="Secombes C.J."/>
            <person name="Seidl M.F."/>
            <person name="Snel B."/>
            <person name="Stassen J.H."/>
            <person name="Sykes S."/>
            <person name="Tripathy S."/>
            <person name="van den Berg H."/>
            <person name="Vega-Arreguin J.C."/>
            <person name="Wawra S."/>
            <person name="Young S.K."/>
            <person name="Zeng Q."/>
            <person name="Dieguez-Uribeondo J."/>
            <person name="Russ C."/>
            <person name="Tyler B.M."/>
            <person name="van West P."/>
        </authorList>
    </citation>
    <scope>NUCLEOTIDE SEQUENCE [LARGE SCALE GENOMIC DNA]</scope>
    <source>
        <strain evidence="2 3">CBS 223.65</strain>
    </source>
</reference>
<accession>A0A067BHU4</accession>
<protein>
    <submittedName>
        <fullName evidence="2">Uncharacterized protein</fullName>
    </submittedName>
</protein>
<dbReference type="AlphaFoldDB" id="A0A067BHU4"/>
<evidence type="ECO:0000313" key="2">
    <source>
        <dbReference type="EMBL" id="KDO17703.1"/>
    </source>
</evidence>
<name>A0A067BHU4_SAPPC</name>
<dbReference type="OrthoDB" id="10302738at2759"/>
<keyword evidence="1" id="KW-1133">Transmembrane helix</keyword>
<feature type="transmembrane region" description="Helical" evidence="1">
    <location>
        <begin position="6"/>
        <end position="27"/>
    </location>
</feature>
<dbReference type="Proteomes" id="UP000030745">
    <property type="component" value="Unassembled WGS sequence"/>
</dbReference>
<proteinExistence type="predicted"/>